<gene>
    <name evidence="3" type="ORF">A2G96_25965</name>
</gene>
<dbReference type="KEGG" id="cnan:A2G96_25965"/>
<name>A0A142JT40_9BURK</name>
<dbReference type="InterPro" id="IPR002937">
    <property type="entry name" value="Amino_oxidase"/>
</dbReference>
<proteinExistence type="inferred from homology"/>
<dbReference type="OrthoDB" id="9774675at2"/>
<dbReference type="Pfam" id="PF01593">
    <property type="entry name" value="Amino_oxidase"/>
    <property type="match status" value="1"/>
</dbReference>
<dbReference type="InterPro" id="IPR036188">
    <property type="entry name" value="FAD/NAD-bd_sf"/>
</dbReference>
<dbReference type="PANTHER" id="PTHR43734">
    <property type="entry name" value="PHYTOENE DESATURASE"/>
    <property type="match status" value="1"/>
</dbReference>
<reference evidence="3 4" key="1">
    <citation type="submission" date="2016-03" db="EMBL/GenBank/DDBJ databases">
        <title>Complete genome sequence of a novel chlorpyrifos degrading bacterium, Cupriavidus nantongensis sp. X1.</title>
        <authorList>
            <person name="Fang L."/>
        </authorList>
    </citation>
    <scope>NUCLEOTIDE SEQUENCE [LARGE SCALE GENOMIC DNA]</scope>
    <source>
        <strain evidence="3 4">X1</strain>
    </source>
</reference>
<dbReference type="STRING" id="1796606.A2G96_25965"/>
<evidence type="ECO:0000259" key="2">
    <source>
        <dbReference type="Pfam" id="PF01593"/>
    </source>
</evidence>
<dbReference type="AlphaFoldDB" id="A0A142JT40"/>
<evidence type="ECO:0000256" key="1">
    <source>
        <dbReference type="ARBA" id="ARBA00006046"/>
    </source>
</evidence>
<dbReference type="PANTHER" id="PTHR43734:SF1">
    <property type="entry name" value="PHYTOENE DESATURASE"/>
    <property type="match status" value="1"/>
</dbReference>
<keyword evidence="4" id="KW-1185">Reference proteome</keyword>
<evidence type="ECO:0000313" key="3">
    <source>
        <dbReference type="EMBL" id="AMR81252.1"/>
    </source>
</evidence>
<dbReference type="SUPFAM" id="SSF51905">
    <property type="entry name" value="FAD/NAD(P)-binding domain"/>
    <property type="match status" value="1"/>
</dbReference>
<evidence type="ECO:0000313" key="4">
    <source>
        <dbReference type="Proteomes" id="UP000075238"/>
    </source>
</evidence>
<sequence length="491" mass="52374">MRATKESPTIVIGAGLAGLAAALSLSRRGIPVMVVEAQRSAGGCCSTEVSDGYTFNNGAVYVAVPSLLRAAFGRVGLSFDDEVQLACIAKPHATFLDNGTAVHLSTAERSYVDGADHHRRTQVLRDGLARLRDDWRPVYATLVRDVLPEEPSLLRTIGKLWRHLPRMGGHVSGLIASYFPDGDLQAAVASTLLYTGLAPDRLPATQIIGLLALLEEGFHLPRGGMGAISDALLRALQSQSVSVRFGTRVKEIVVSDGGVHGVVLTDGEHLPASHVIATCSGLGVVKNLLRAADVPRSLAAKANKAPLSHRAISIQIGYSGAAAADAFIVNHVPAMEQQGGLHVLKPNVPQWISYTQPTRVLPELAPAGRHIIELYAPASDIRSVSEWNPAWTDSALERYLDALQKRVPGITIETTRVLDPQGFARERHLYEGALYGIAPGSPPHRFLPHRTPVSGLYLGGQTTFPGYGVPSAMLSGIQSAESLVADLSRSR</sequence>
<accession>A0A142JT40</accession>
<dbReference type="Proteomes" id="UP000075238">
    <property type="component" value="Chromosome 2"/>
</dbReference>
<feature type="domain" description="Amine oxidase" evidence="2">
    <location>
        <begin position="16"/>
        <end position="482"/>
    </location>
</feature>
<comment type="similarity">
    <text evidence="1">Belongs to the carotenoid/retinoid oxidoreductase family.</text>
</comment>
<protein>
    <submittedName>
        <fullName evidence="3">Phytoene dehydrogenase</fullName>
    </submittedName>
</protein>
<dbReference type="GO" id="GO:0016491">
    <property type="term" value="F:oxidoreductase activity"/>
    <property type="evidence" value="ECO:0007669"/>
    <property type="project" value="InterPro"/>
</dbReference>
<dbReference type="EMBL" id="CP014845">
    <property type="protein sequence ID" value="AMR81252.1"/>
    <property type="molecule type" value="Genomic_DNA"/>
</dbReference>
<dbReference type="RefSeq" id="WP_062803065.1">
    <property type="nucleotide sequence ID" value="NZ_CP014845.1"/>
</dbReference>
<organism evidence="3 4">
    <name type="scientific">Cupriavidus nantongensis</name>
    <dbReference type="NCBI Taxonomy" id="1796606"/>
    <lineage>
        <taxon>Bacteria</taxon>
        <taxon>Pseudomonadati</taxon>
        <taxon>Pseudomonadota</taxon>
        <taxon>Betaproteobacteria</taxon>
        <taxon>Burkholderiales</taxon>
        <taxon>Burkholderiaceae</taxon>
        <taxon>Cupriavidus</taxon>
    </lineage>
</organism>
<dbReference type="Gene3D" id="3.50.50.60">
    <property type="entry name" value="FAD/NAD(P)-binding domain"/>
    <property type="match status" value="1"/>
</dbReference>
<dbReference type="Gene3D" id="3.90.660.50">
    <property type="match status" value="1"/>
</dbReference>